<dbReference type="Proteomes" id="UP000005019">
    <property type="component" value="Unassembled WGS sequence"/>
</dbReference>
<dbReference type="SUPFAM" id="SSF50341">
    <property type="entry name" value="CheW-like"/>
    <property type="match status" value="1"/>
</dbReference>
<dbReference type="Gene3D" id="2.40.50.180">
    <property type="entry name" value="CheA-289, Domain 4"/>
    <property type="match status" value="1"/>
</dbReference>
<protein>
    <submittedName>
        <fullName evidence="2">Chemotaxis signal transduction protein CheW-like, Putative PilI</fullName>
    </submittedName>
</protein>
<gene>
    <name evidence="2" type="ORF">METUNv1_03299</name>
</gene>
<dbReference type="GO" id="GO:0006935">
    <property type="term" value="P:chemotaxis"/>
    <property type="evidence" value="ECO:0007669"/>
    <property type="project" value="InterPro"/>
</dbReference>
<keyword evidence="3" id="KW-1185">Reference proteome</keyword>
<dbReference type="InterPro" id="IPR002545">
    <property type="entry name" value="CheW-lke_dom"/>
</dbReference>
<sequence>MAKLSLREFQEELARKLSDTTGGTSTRALLGLQSGGELWLIDLAESGEILPVPTLTPVPLATGWLRGVANVRGVLYAVSDLAAFQGGNPTVLTGDARLLLPHAKFGCNSALLVSRVLGLRAREDFEPAENAEPDPRPWVAGQFTDTQGRLWRRFDPRRLYTDERFLDVAA</sequence>
<evidence type="ECO:0000313" key="2">
    <source>
        <dbReference type="EMBL" id="EGK70394.1"/>
    </source>
</evidence>
<dbReference type="SMART" id="SM00260">
    <property type="entry name" value="CheW"/>
    <property type="match status" value="1"/>
</dbReference>
<organism evidence="2 3">
    <name type="scientific">Methyloversatilis universalis (strain ATCC BAA-1314 / DSM 25237 / JCM 13912 / CCUG 52030 / FAM5)</name>
    <dbReference type="NCBI Taxonomy" id="1000565"/>
    <lineage>
        <taxon>Bacteria</taxon>
        <taxon>Pseudomonadati</taxon>
        <taxon>Pseudomonadota</taxon>
        <taxon>Betaproteobacteria</taxon>
        <taxon>Nitrosomonadales</taxon>
        <taxon>Sterolibacteriaceae</taxon>
        <taxon>Methyloversatilis</taxon>
    </lineage>
</organism>
<dbReference type="PROSITE" id="PS50851">
    <property type="entry name" value="CHEW"/>
    <property type="match status" value="1"/>
</dbReference>
<proteinExistence type="predicted"/>
<dbReference type="InterPro" id="IPR036061">
    <property type="entry name" value="CheW-like_dom_sf"/>
</dbReference>
<comment type="caution">
    <text evidence="2">The sequence shown here is derived from an EMBL/GenBank/DDBJ whole genome shotgun (WGS) entry which is preliminary data.</text>
</comment>
<dbReference type="AlphaFoldDB" id="F5RGK6"/>
<evidence type="ECO:0000259" key="1">
    <source>
        <dbReference type="PROSITE" id="PS50851"/>
    </source>
</evidence>
<dbReference type="Pfam" id="PF01584">
    <property type="entry name" value="CheW"/>
    <property type="match status" value="1"/>
</dbReference>
<feature type="domain" description="CheW-like" evidence="1">
    <location>
        <begin position="26"/>
        <end position="165"/>
    </location>
</feature>
<name>F5RGK6_METUF</name>
<evidence type="ECO:0000313" key="3">
    <source>
        <dbReference type="Proteomes" id="UP000005019"/>
    </source>
</evidence>
<reference evidence="2 3" key="1">
    <citation type="journal article" date="2011" name="J. Bacteriol.">
        <title>Genome sequence of Methyloversatilis universalis FAM5T, a methylotrophic representative of the order Rhodocyclales.</title>
        <authorList>
            <person name="Kittichotirat W."/>
            <person name="Good N.M."/>
            <person name="Hall R."/>
            <person name="Bringel F."/>
            <person name="Lajus A."/>
            <person name="Medigue C."/>
            <person name="Smalley N.E."/>
            <person name="Beck D."/>
            <person name="Bumgarner R."/>
            <person name="Vuilleumier S."/>
            <person name="Kalyuzhnaya M.G."/>
        </authorList>
    </citation>
    <scope>NUCLEOTIDE SEQUENCE [LARGE SCALE GENOMIC DNA]</scope>
    <source>
        <strain evidence="3">ATCC BAA-1314 / JCM 13912 / FAM5</strain>
    </source>
</reference>
<accession>F5RGK6</accession>
<dbReference type="OrthoDB" id="5298045at2"/>
<dbReference type="EMBL" id="AFHG01000057">
    <property type="protein sequence ID" value="EGK70394.1"/>
    <property type="molecule type" value="Genomic_DNA"/>
</dbReference>
<dbReference type="GO" id="GO:0007165">
    <property type="term" value="P:signal transduction"/>
    <property type="evidence" value="ECO:0007669"/>
    <property type="project" value="InterPro"/>
</dbReference>
<dbReference type="RefSeq" id="WP_008063612.1">
    <property type="nucleotide sequence ID" value="NZ_AFHG01000057.1"/>
</dbReference>
<dbReference type="STRING" id="1000565.METUNv1_03299"/>
<dbReference type="eggNOG" id="COG0835">
    <property type="taxonomic scope" value="Bacteria"/>
</dbReference>